<protein>
    <submittedName>
        <fullName evidence="2">Universal stress protein</fullName>
    </submittedName>
</protein>
<evidence type="ECO:0000313" key="2">
    <source>
        <dbReference type="EMBL" id="MFC0680046.1"/>
    </source>
</evidence>
<dbReference type="CDD" id="cd00293">
    <property type="entry name" value="USP-like"/>
    <property type="match status" value="1"/>
</dbReference>
<evidence type="ECO:0000313" key="3">
    <source>
        <dbReference type="Proteomes" id="UP001589896"/>
    </source>
</evidence>
<gene>
    <name evidence="2" type="ORF">ACFFGH_19600</name>
</gene>
<dbReference type="Proteomes" id="UP001589896">
    <property type="component" value="Unassembled WGS sequence"/>
</dbReference>
<dbReference type="Gene3D" id="3.40.50.620">
    <property type="entry name" value="HUPs"/>
    <property type="match status" value="1"/>
</dbReference>
<dbReference type="EMBL" id="JBHLTG010000005">
    <property type="protein sequence ID" value="MFC0680046.1"/>
    <property type="molecule type" value="Genomic_DNA"/>
</dbReference>
<feature type="domain" description="UspA" evidence="1">
    <location>
        <begin position="9"/>
        <end position="169"/>
    </location>
</feature>
<sequence>MNSSGTKYVIVGVRPDDEVSLVSRAARFAERFDAELVCANVDTSRRVVEERPDGTVVTLPDPAHGLATPDVVYVAEYSESDLRVEDFDEELRARIAGELDPLPVRWSTRALAGGHPADALGRLAEKLDAEMIIVGTRRPNFAGTLREFINGSVATRLAHRQHRPVVVLPRRPVQDGERLPWENGMPE</sequence>
<keyword evidence="3" id="KW-1185">Reference proteome</keyword>
<dbReference type="InterPro" id="IPR014729">
    <property type="entry name" value="Rossmann-like_a/b/a_fold"/>
</dbReference>
<dbReference type="InterPro" id="IPR006016">
    <property type="entry name" value="UspA"/>
</dbReference>
<reference evidence="2 3" key="1">
    <citation type="submission" date="2024-09" db="EMBL/GenBank/DDBJ databases">
        <authorList>
            <person name="Sun Q."/>
            <person name="Mori K."/>
        </authorList>
    </citation>
    <scope>NUCLEOTIDE SEQUENCE [LARGE SCALE GENOMIC DNA]</scope>
    <source>
        <strain evidence="2 3">KCTC 23076</strain>
    </source>
</reference>
<name>A0ABV6RST8_9GAMM</name>
<evidence type="ECO:0000259" key="1">
    <source>
        <dbReference type="Pfam" id="PF00582"/>
    </source>
</evidence>
<proteinExistence type="predicted"/>
<dbReference type="RefSeq" id="WP_386671438.1">
    <property type="nucleotide sequence ID" value="NZ_JBHLTG010000005.1"/>
</dbReference>
<organism evidence="2 3">
    <name type="scientific">Lysobacter korlensis</name>
    <dbReference type="NCBI Taxonomy" id="553636"/>
    <lineage>
        <taxon>Bacteria</taxon>
        <taxon>Pseudomonadati</taxon>
        <taxon>Pseudomonadota</taxon>
        <taxon>Gammaproteobacteria</taxon>
        <taxon>Lysobacterales</taxon>
        <taxon>Lysobacteraceae</taxon>
        <taxon>Lysobacter</taxon>
    </lineage>
</organism>
<accession>A0ABV6RST8</accession>
<dbReference type="Pfam" id="PF00582">
    <property type="entry name" value="Usp"/>
    <property type="match status" value="1"/>
</dbReference>
<comment type="caution">
    <text evidence="2">The sequence shown here is derived from an EMBL/GenBank/DDBJ whole genome shotgun (WGS) entry which is preliminary data.</text>
</comment>
<dbReference type="SUPFAM" id="SSF52402">
    <property type="entry name" value="Adenine nucleotide alpha hydrolases-like"/>
    <property type="match status" value="1"/>
</dbReference>